<reference evidence="8" key="1">
    <citation type="submission" date="2019-01" db="EMBL/GenBank/DDBJ databases">
        <title>Draft genomes of a novel of Sporanaerobacter strains.</title>
        <authorList>
            <person name="Ma S."/>
        </authorList>
    </citation>
    <scope>NUCLEOTIDE SEQUENCE [LARGE SCALE GENOMIC DNA]</scope>
    <source>
        <strain evidence="8">NJN-17</strain>
    </source>
</reference>
<dbReference type="FunFam" id="3.40.50.720:FF:000203">
    <property type="entry name" value="D-3-phosphoglycerate dehydrogenase (SerA)"/>
    <property type="match status" value="1"/>
</dbReference>
<dbReference type="KEGG" id="spoa:EQM13_03985"/>
<dbReference type="CDD" id="cd12172">
    <property type="entry name" value="PGDH_like_2"/>
    <property type="match status" value="1"/>
</dbReference>
<dbReference type="InterPro" id="IPR006140">
    <property type="entry name" value="D-isomer_DH_NAD-bd"/>
</dbReference>
<keyword evidence="8" id="KW-1185">Reference proteome</keyword>
<keyword evidence="3" id="KW-0520">NAD</keyword>
<accession>A0A410QHI1</accession>
<dbReference type="InterPro" id="IPR050418">
    <property type="entry name" value="D-iso_2-hydroxyacid_DH_PdxB"/>
</dbReference>
<protein>
    <submittedName>
        <fullName evidence="7">3-phosphoglycerate dehydrogenase</fullName>
    </submittedName>
</protein>
<keyword evidence="2 4" id="KW-0560">Oxidoreductase</keyword>
<proteinExistence type="inferred from homology"/>
<gene>
    <name evidence="7" type="ORF">EQM13_03985</name>
</gene>
<evidence type="ECO:0000256" key="4">
    <source>
        <dbReference type="RuleBase" id="RU003719"/>
    </source>
</evidence>
<dbReference type="PROSITE" id="PS00671">
    <property type="entry name" value="D_2_HYDROXYACID_DH_3"/>
    <property type="match status" value="1"/>
</dbReference>
<dbReference type="Proteomes" id="UP000287969">
    <property type="component" value="Chromosome"/>
</dbReference>
<dbReference type="PROSITE" id="PS00670">
    <property type="entry name" value="D_2_HYDROXYACID_DH_2"/>
    <property type="match status" value="1"/>
</dbReference>
<dbReference type="OrthoDB" id="9805416at2"/>
<feature type="domain" description="D-isomer specific 2-hydroxyacid dehydrogenase NAD-binding" evidence="6">
    <location>
        <begin position="97"/>
        <end position="271"/>
    </location>
</feature>
<feature type="domain" description="D-isomer specific 2-hydroxyacid dehydrogenase catalytic" evidence="5">
    <location>
        <begin position="3"/>
        <end position="291"/>
    </location>
</feature>
<dbReference type="InterPro" id="IPR029752">
    <property type="entry name" value="D-isomer_DH_CS1"/>
</dbReference>
<dbReference type="PROSITE" id="PS00065">
    <property type="entry name" value="D_2_HYDROXYACID_DH_1"/>
    <property type="match status" value="1"/>
</dbReference>
<evidence type="ECO:0000313" key="7">
    <source>
        <dbReference type="EMBL" id="QAT63374.1"/>
    </source>
</evidence>
<dbReference type="PANTHER" id="PTHR43761">
    <property type="entry name" value="D-ISOMER SPECIFIC 2-HYDROXYACID DEHYDROGENASE FAMILY PROTEIN (AFU_ORTHOLOGUE AFUA_1G13630)"/>
    <property type="match status" value="1"/>
</dbReference>
<organism evidence="7 8">
    <name type="scientific">Acidilutibacter cellobiosedens</name>
    <dbReference type="NCBI Taxonomy" id="2507161"/>
    <lineage>
        <taxon>Bacteria</taxon>
        <taxon>Bacillati</taxon>
        <taxon>Bacillota</taxon>
        <taxon>Tissierellia</taxon>
        <taxon>Tissierellales</taxon>
        <taxon>Acidilutibacteraceae</taxon>
        <taxon>Acidilutibacter</taxon>
    </lineage>
</organism>
<dbReference type="InterPro" id="IPR036291">
    <property type="entry name" value="NAD(P)-bd_dom_sf"/>
</dbReference>
<evidence type="ECO:0000256" key="3">
    <source>
        <dbReference type="ARBA" id="ARBA00023027"/>
    </source>
</evidence>
<evidence type="ECO:0000256" key="2">
    <source>
        <dbReference type="ARBA" id="ARBA00023002"/>
    </source>
</evidence>
<evidence type="ECO:0000259" key="6">
    <source>
        <dbReference type="Pfam" id="PF02826"/>
    </source>
</evidence>
<dbReference type="EMBL" id="CP035282">
    <property type="protein sequence ID" value="QAT63374.1"/>
    <property type="molecule type" value="Genomic_DNA"/>
</dbReference>
<name>A0A410QHI1_9FIRM</name>
<evidence type="ECO:0000256" key="1">
    <source>
        <dbReference type="ARBA" id="ARBA00005854"/>
    </source>
</evidence>
<dbReference type="AlphaFoldDB" id="A0A410QHI1"/>
<comment type="similarity">
    <text evidence="1 4">Belongs to the D-isomer specific 2-hydroxyacid dehydrogenase family.</text>
</comment>
<dbReference type="InterPro" id="IPR006139">
    <property type="entry name" value="D-isomer_2_OHA_DH_cat_dom"/>
</dbReference>
<dbReference type="Pfam" id="PF00389">
    <property type="entry name" value="2-Hacid_dh"/>
    <property type="match status" value="1"/>
</dbReference>
<dbReference type="Pfam" id="PF02826">
    <property type="entry name" value="2-Hacid_dh_C"/>
    <property type="match status" value="1"/>
</dbReference>
<dbReference type="SUPFAM" id="SSF51735">
    <property type="entry name" value="NAD(P)-binding Rossmann-fold domains"/>
    <property type="match status" value="1"/>
</dbReference>
<evidence type="ECO:0000259" key="5">
    <source>
        <dbReference type="Pfam" id="PF00389"/>
    </source>
</evidence>
<dbReference type="InterPro" id="IPR029753">
    <property type="entry name" value="D-isomer_DH_CS"/>
</dbReference>
<dbReference type="GO" id="GO:0016616">
    <property type="term" value="F:oxidoreductase activity, acting on the CH-OH group of donors, NAD or NADP as acceptor"/>
    <property type="evidence" value="ECO:0007669"/>
    <property type="project" value="InterPro"/>
</dbReference>
<sequence length="295" mass="32627">MKEIEKLKQQGWEIHLNDTGKSYSHEEFVKYAKDVDGIIIGVDIADREMLKGCKNLKAIAKYGVGVDNIDLDTAKELGIKISRTVGSNSVSVAEHTIALMFACAKRIVDGAINVKNGKWNKNYEIELMGKKIGIIGFGNIGRHVGRLAQGIGMNVCAYDVFPINEKYAKEHNIQICLLDELVRTSDVITIHTPLTSETKDMINAERLKEMKTTAIVINAARGGIINEADLYEALVNKEIFASGFDVFSTEPPKTDEKLLRLDNFILTPHAASKTLEADMNTIKMSITNLITDIEG</sequence>
<dbReference type="GO" id="GO:0051287">
    <property type="term" value="F:NAD binding"/>
    <property type="evidence" value="ECO:0007669"/>
    <property type="project" value="InterPro"/>
</dbReference>
<dbReference type="SUPFAM" id="SSF52283">
    <property type="entry name" value="Formate/glycerate dehydrogenase catalytic domain-like"/>
    <property type="match status" value="1"/>
</dbReference>
<evidence type="ECO:0000313" key="8">
    <source>
        <dbReference type="Proteomes" id="UP000287969"/>
    </source>
</evidence>
<dbReference type="PANTHER" id="PTHR43761:SF1">
    <property type="entry name" value="D-ISOMER SPECIFIC 2-HYDROXYACID DEHYDROGENASE CATALYTIC DOMAIN-CONTAINING PROTEIN-RELATED"/>
    <property type="match status" value="1"/>
</dbReference>
<dbReference type="Gene3D" id="3.40.50.720">
    <property type="entry name" value="NAD(P)-binding Rossmann-like Domain"/>
    <property type="match status" value="2"/>
</dbReference>